<dbReference type="InterPro" id="IPR002397">
    <property type="entry name" value="Cyt_P450_B"/>
</dbReference>
<accession>A0A7K0DUY7</accession>
<comment type="cofactor">
    <cofactor evidence="1">
        <name>heme</name>
        <dbReference type="ChEBI" id="CHEBI:30413"/>
    </cofactor>
</comment>
<dbReference type="CDD" id="cd11033">
    <property type="entry name" value="CYP142-like"/>
    <property type="match status" value="1"/>
</dbReference>
<gene>
    <name evidence="8" type="ORF">NRB56_47820</name>
</gene>
<dbReference type="AlphaFoldDB" id="A0A7K0DUY7"/>
<dbReference type="GO" id="GO:0036199">
    <property type="term" value="F:cholest-4-en-3-one 26-monooxygenase activity"/>
    <property type="evidence" value="ECO:0007669"/>
    <property type="project" value="TreeGrafter"/>
</dbReference>
<dbReference type="PANTHER" id="PTHR46696">
    <property type="entry name" value="P450, PUTATIVE (EUROFUNG)-RELATED"/>
    <property type="match status" value="1"/>
</dbReference>
<organism evidence="8 9">
    <name type="scientific">Nocardia aurantia</name>
    <dbReference type="NCBI Taxonomy" id="2585199"/>
    <lineage>
        <taxon>Bacteria</taxon>
        <taxon>Bacillati</taxon>
        <taxon>Actinomycetota</taxon>
        <taxon>Actinomycetes</taxon>
        <taxon>Mycobacteriales</taxon>
        <taxon>Nocardiaceae</taxon>
        <taxon>Nocardia</taxon>
    </lineage>
</organism>
<proteinExistence type="inferred from homology"/>
<evidence type="ECO:0000313" key="9">
    <source>
        <dbReference type="Proteomes" id="UP000431401"/>
    </source>
</evidence>
<sequence>MTTATRPEHDVDISSKAFWDKPFDERERSFARLRAEPGPTWHPPLPADFPYTEAGFWAATTHQDIVHVSKHPELFSSAEGVAVSPMPKEPQIAMSFFLTMDPPEHTIFRKLISAAFTPRQVNRIQHQIERNAKDIVDTLVGAGEVDFVTACSSLLPMYTVSDMIGIAPADREPVRQAAETLFGAGEEAISTDQDTLTVMIAQVELLRNAAIEIAEARRRRPEEDLMTNIVQAEVDGHRLTNDQIGAFMILLSSAGNDTTKQTTSHAMLALDRNRDQRDRLLADWDTRIGPAVDEFVRWSTPVMDFSRTAVTDTEIRGSKIRAGDKVALFYCSGNRDAAVFDRPGTFDITRNPNPHLGFGGGGVHYCLGSHVAKTQLRTLFHELLTRTPNVEIGAPTWLRNTFVHGIKHLPANFPR</sequence>
<dbReference type="PRINTS" id="PR00359">
    <property type="entry name" value="BP450"/>
</dbReference>
<dbReference type="GO" id="GO:0008395">
    <property type="term" value="F:steroid hydroxylase activity"/>
    <property type="evidence" value="ECO:0007669"/>
    <property type="project" value="TreeGrafter"/>
</dbReference>
<comment type="caution">
    <text evidence="8">The sequence shown here is derived from an EMBL/GenBank/DDBJ whole genome shotgun (WGS) entry which is preliminary data.</text>
</comment>
<dbReference type="GO" id="GO:0020037">
    <property type="term" value="F:heme binding"/>
    <property type="evidence" value="ECO:0007669"/>
    <property type="project" value="InterPro"/>
</dbReference>
<keyword evidence="5 8" id="KW-0560">Oxidoreductase</keyword>
<dbReference type="Proteomes" id="UP000431401">
    <property type="component" value="Unassembled WGS sequence"/>
</dbReference>
<keyword evidence="7" id="KW-0503">Monooxygenase</keyword>
<dbReference type="GO" id="GO:0005506">
    <property type="term" value="F:iron ion binding"/>
    <property type="evidence" value="ECO:0007669"/>
    <property type="project" value="InterPro"/>
</dbReference>
<dbReference type="FunFam" id="1.10.630.10:FF:000018">
    <property type="entry name" value="Cytochrome P450 monooxygenase"/>
    <property type="match status" value="1"/>
</dbReference>
<keyword evidence="6" id="KW-0408">Iron</keyword>
<evidence type="ECO:0000256" key="7">
    <source>
        <dbReference type="ARBA" id="ARBA00023033"/>
    </source>
</evidence>
<evidence type="ECO:0000256" key="3">
    <source>
        <dbReference type="ARBA" id="ARBA00022617"/>
    </source>
</evidence>
<dbReference type="InterPro" id="IPR001128">
    <property type="entry name" value="Cyt_P450"/>
</dbReference>
<dbReference type="RefSeq" id="WP_319943438.1">
    <property type="nucleotide sequence ID" value="NZ_WEGI01000010.1"/>
</dbReference>
<name>A0A7K0DUY7_9NOCA</name>
<evidence type="ECO:0000256" key="4">
    <source>
        <dbReference type="ARBA" id="ARBA00022723"/>
    </source>
</evidence>
<dbReference type="EMBL" id="WEGI01000010">
    <property type="protein sequence ID" value="MQY29192.1"/>
    <property type="molecule type" value="Genomic_DNA"/>
</dbReference>
<dbReference type="Pfam" id="PF00067">
    <property type="entry name" value="p450"/>
    <property type="match status" value="1"/>
</dbReference>
<keyword evidence="3" id="KW-0349">Heme</keyword>
<comment type="similarity">
    <text evidence="2">Belongs to the cytochrome P450 family.</text>
</comment>
<evidence type="ECO:0000256" key="1">
    <source>
        <dbReference type="ARBA" id="ARBA00001971"/>
    </source>
</evidence>
<keyword evidence="4" id="KW-0479">Metal-binding</keyword>
<dbReference type="InterPro" id="IPR036396">
    <property type="entry name" value="Cyt_P450_sf"/>
</dbReference>
<dbReference type="GO" id="GO:0006707">
    <property type="term" value="P:cholesterol catabolic process"/>
    <property type="evidence" value="ECO:0007669"/>
    <property type="project" value="TreeGrafter"/>
</dbReference>
<evidence type="ECO:0000256" key="5">
    <source>
        <dbReference type="ARBA" id="ARBA00023002"/>
    </source>
</evidence>
<keyword evidence="9" id="KW-1185">Reference proteome</keyword>
<dbReference type="SUPFAM" id="SSF48264">
    <property type="entry name" value="Cytochrome P450"/>
    <property type="match status" value="1"/>
</dbReference>
<protein>
    <submittedName>
        <fullName evidence="8">Methyl-branched lipid omega-hydroxylase</fullName>
        <ecNumber evidence="8">1.14.15.14</ecNumber>
    </submittedName>
</protein>
<evidence type="ECO:0000313" key="8">
    <source>
        <dbReference type="EMBL" id="MQY29192.1"/>
    </source>
</evidence>
<evidence type="ECO:0000256" key="6">
    <source>
        <dbReference type="ARBA" id="ARBA00023004"/>
    </source>
</evidence>
<dbReference type="EC" id="1.14.15.14" evidence="8"/>
<reference evidence="8 9" key="1">
    <citation type="submission" date="2019-10" db="EMBL/GenBank/DDBJ databases">
        <title>Nocardia macrotermitis sp. nov. and Nocardia aurantia sp. nov., isolated from the gut of fungus growing-termite Macrotermes natalensis.</title>
        <authorList>
            <person name="Benndorf R."/>
            <person name="Schwitalla J."/>
            <person name="Martin K."/>
            <person name="De Beer W."/>
            <person name="Kaster A.-K."/>
            <person name="Vollmers J."/>
            <person name="Poulsen M."/>
            <person name="Beemelmanns C."/>
        </authorList>
    </citation>
    <scope>NUCLEOTIDE SEQUENCE [LARGE SCALE GENOMIC DNA]</scope>
    <source>
        <strain evidence="8 9">RB56</strain>
    </source>
</reference>
<dbReference type="Gene3D" id="1.10.630.10">
    <property type="entry name" value="Cytochrome P450"/>
    <property type="match status" value="1"/>
</dbReference>
<evidence type="ECO:0000256" key="2">
    <source>
        <dbReference type="ARBA" id="ARBA00010617"/>
    </source>
</evidence>
<dbReference type="PANTHER" id="PTHR46696:SF4">
    <property type="entry name" value="BIOTIN BIOSYNTHESIS CYTOCHROME P450"/>
    <property type="match status" value="1"/>
</dbReference>